<keyword evidence="2 5" id="KW-0378">Hydrolase</keyword>
<name>A0A6N2YXC0_9FIRM</name>
<keyword evidence="5" id="KW-0326">Glycosidase</keyword>
<feature type="transmembrane region" description="Helical" evidence="3">
    <location>
        <begin position="194"/>
        <end position="216"/>
    </location>
</feature>
<dbReference type="InterPro" id="IPR001764">
    <property type="entry name" value="Glyco_hydro_3_N"/>
</dbReference>
<protein>
    <submittedName>
        <fullName evidence="5">Thermostable beta-glucosidase B</fullName>
        <ecNumber evidence="5">3.2.1.21</ecNumber>
    </submittedName>
</protein>
<dbReference type="RefSeq" id="WP_423248415.1">
    <property type="nucleotide sequence ID" value="NZ_CACRUQ010000003.1"/>
</dbReference>
<keyword evidence="3" id="KW-0472">Membrane</keyword>
<evidence type="ECO:0000256" key="3">
    <source>
        <dbReference type="SAM" id="Phobius"/>
    </source>
</evidence>
<reference evidence="5" key="1">
    <citation type="submission" date="2019-11" db="EMBL/GenBank/DDBJ databases">
        <authorList>
            <person name="Feng L."/>
        </authorList>
    </citation>
    <scope>NUCLEOTIDE SEQUENCE</scope>
    <source>
        <strain evidence="5">RtorquesLFYP15</strain>
    </source>
</reference>
<feature type="domain" description="Glycoside hydrolase family 3 N-terminal" evidence="4">
    <location>
        <begin position="36"/>
        <end position="148"/>
    </location>
</feature>
<dbReference type="EMBL" id="CACRUQ010000003">
    <property type="protein sequence ID" value="VYT70250.1"/>
    <property type="molecule type" value="Genomic_DNA"/>
</dbReference>
<dbReference type="EC" id="3.2.1.21" evidence="5"/>
<dbReference type="InterPro" id="IPR036962">
    <property type="entry name" value="Glyco_hydro_3_N_sf"/>
</dbReference>
<dbReference type="PANTHER" id="PTHR42715:SF10">
    <property type="entry name" value="BETA-GLUCOSIDASE"/>
    <property type="match status" value="1"/>
</dbReference>
<comment type="similarity">
    <text evidence="1">Belongs to the glycosyl hydrolase 3 family.</text>
</comment>
<evidence type="ECO:0000259" key="4">
    <source>
        <dbReference type="Pfam" id="PF00933"/>
    </source>
</evidence>
<dbReference type="PANTHER" id="PTHR42715">
    <property type="entry name" value="BETA-GLUCOSIDASE"/>
    <property type="match status" value="1"/>
</dbReference>
<accession>A0A6N2YXC0</accession>
<feature type="transmembrane region" description="Helical" evidence="3">
    <location>
        <begin position="158"/>
        <end position="182"/>
    </location>
</feature>
<keyword evidence="3" id="KW-0812">Transmembrane</keyword>
<dbReference type="PRINTS" id="PR00133">
    <property type="entry name" value="GLHYDRLASE3"/>
</dbReference>
<gene>
    <name evidence="5" type="primary">bglB_2</name>
    <name evidence="5" type="ORF">RTLFYP15_00507</name>
</gene>
<organism evidence="5">
    <name type="scientific">[Ruminococcus] torques</name>
    <dbReference type="NCBI Taxonomy" id="33039"/>
    <lineage>
        <taxon>Bacteria</taxon>
        <taxon>Bacillati</taxon>
        <taxon>Bacillota</taxon>
        <taxon>Clostridia</taxon>
        <taxon>Lachnospirales</taxon>
        <taxon>Lachnospiraceae</taxon>
        <taxon>Mediterraneibacter</taxon>
    </lineage>
</organism>
<evidence type="ECO:0000313" key="5">
    <source>
        <dbReference type="EMBL" id="VYT70250.1"/>
    </source>
</evidence>
<dbReference type="InterPro" id="IPR050288">
    <property type="entry name" value="Cellulose_deg_GH3"/>
</dbReference>
<dbReference type="InterPro" id="IPR017853">
    <property type="entry name" value="GH"/>
</dbReference>
<proteinExistence type="inferred from homology"/>
<dbReference type="Pfam" id="PF00933">
    <property type="entry name" value="Glyco_hydro_3"/>
    <property type="match status" value="1"/>
</dbReference>
<evidence type="ECO:0000256" key="2">
    <source>
        <dbReference type="ARBA" id="ARBA00022801"/>
    </source>
</evidence>
<dbReference type="GO" id="GO:0005975">
    <property type="term" value="P:carbohydrate metabolic process"/>
    <property type="evidence" value="ECO:0007669"/>
    <property type="project" value="InterPro"/>
</dbReference>
<sequence length="222" mass="24377">MSLKYEKLIRKMTLAEKAVMMSGKNTWETVDFEKYGIPSMVMSDGPHGLRRQAGAGDHLGLNASLPATCFPTAAGVANSWDEALGEEIGEALAEEAVTMGVNVILGPGLNIKRSSLCGRNFEYFSEDPYHAGKMAAAYVRGIQRSFVFRSKGKIWYQAFWYLIAFCIVTCIVNSINCIWVAVAGMFVPGWLYDIGTTVLNGGVSMVVFFFVNKIIFPEGEAK</sequence>
<dbReference type="AlphaFoldDB" id="A0A6N2YXC0"/>
<keyword evidence="3" id="KW-1133">Transmembrane helix</keyword>
<dbReference type="GO" id="GO:0008422">
    <property type="term" value="F:beta-glucosidase activity"/>
    <property type="evidence" value="ECO:0007669"/>
    <property type="project" value="UniProtKB-EC"/>
</dbReference>
<dbReference type="Gene3D" id="3.20.20.300">
    <property type="entry name" value="Glycoside hydrolase, family 3, N-terminal domain"/>
    <property type="match status" value="1"/>
</dbReference>
<dbReference type="SUPFAM" id="SSF51445">
    <property type="entry name" value="(Trans)glycosidases"/>
    <property type="match status" value="1"/>
</dbReference>
<evidence type="ECO:0000256" key="1">
    <source>
        <dbReference type="ARBA" id="ARBA00005336"/>
    </source>
</evidence>